<dbReference type="EMBL" id="AP024443">
    <property type="protein sequence ID" value="BCS19544.1"/>
    <property type="molecule type" value="Genomic_DNA"/>
</dbReference>
<dbReference type="Gene3D" id="2.160.20.10">
    <property type="entry name" value="Single-stranded right-handed beta-helix, Pectin lyase-like"/>
    <property type="match status" value="1"/>
</dbReference>
<evidence type="ECO:0000256" key="9">
    <source>
        <dbReference type="ARBA" id="ARBA00023295"/>
    </source>
</evidence>
<evidence type="ECO:0000256" key="11">
    <source>
        <dbReference type="ARBA" id="ARBA00023326"/>
    </source>
</evidence>
<dbReference type="RefSeq" id="XP_041551738.1">
    <property type="nucleotide sequence ID" value="XM_041698566.1"/>
</dbReference>
<dbReference type="Pfam" id="PF00295">
    <property type="entry name" value="Glyco_hydro_28"/>
    <property type="match status" value="1"/>
</dbReference>
<keyword evidence="9 13" id="KW-0326">Glycosidase</keyword>
<evidence type="ECO:0000256" key="13">
    <source>
        <dbReference type="RuleBase" id="RU361169"/>
    </source>
</evidence>
<accession>A0A7R7XF62</accession>
<evidence type="ECO:0000256" key="5">
    <source>
        <dbReference type="ARBA" id="ARBA00022737"/>
    </source>
</evidence>
<feature type="signal peptide" evidence="14">
    <location>
        <begin position="1"/>
        <end position="30"/>
    </location>
</feature>
<evidence type="ECO:0000256" key="6">
    <source>
        <dbReference type="ARBA" id="ARBA00022801"/>
    </source>
</evidence>
<dbReference type="InterPro" id="IPR011050">
    <property type="entry name" value="Pectin_lyase_fold/virulence"/>
</dbReference>
<organism evidence="15 16">
    <name type="scientific">Aspergillus puulaauensis</name>
    <dbReference type="NCBI Taxonomy" id="1220207"/>
    <lineage>
        <taxon>Eukaryota</taxon>
        <taxon>Fungi</taxon>
        <taxon>Dikarya</taxon>
        <taxon>Ascomycota</taxon>
        <taxon>Pezizomycotina</taxon>
        <taxon>Eurotiomycetes</taxon>
        <taxon>Eurotiomycetidae</taxon>
        <taxon>Eurotiales</taxon>
        <taxon>Aspergillaceae</taxon>
        <taxon>Aspergillus</taxon>
    </lineage>
</organism>
<evidence type="ECO:0000256" key="7">
    <source>
        <dbReference type="ARBA" id="ARBA00023180"/>
    </source>
</evidence>
<evidence type="ECO:0000256" key="14">
    <source>
        <dbReference type="SAM" id="SignalP"/>
    </source>
</evidence>
<evidence type="ECO:0000313" key="16">
    <source>
        <dbReference type="Proteomes" id="UP000654913"/>
    </source>
</evidence>
<dbReference type="Proteomes" id="UP000654913">
    <property type="component" value="Chromosome 1"/>
</dbReference>
<keyword evidence="11" id="KW-0624">Polysaccharide degradation</keyword>
<dbReference type="PANTHER" id="PTHR31736:SF9">
    <property type="entry name" value="ENDO-XYLOGALACTURONAN HYDROLASE A-RELATED"/>
    <property type="match status" value="1"/>
</dbReference>
<keyword evidence="7" id="KW-0325">Glycoprotein</keyword>
<dbReference type="GO" id="GO:0071555">
    <property type="term" value="P:cell wall organization"/>
    <property type="evidence" value="ECO:0007669"/>
    <property type="project" value="UniProtKB-KW"/>
</dbReference>
<evidence type="ECO:0008006" key="17">
    <source>
        <dbReference type="Google" id="ProtNLM"/>
    </source>
</evidence>
<reference evidence="15" key="2">
    <citation type="submission" date="2021-02" db="EMBL/GenBank/DDBJ databases">
        <title>Aspergillus puulaauensis MK2 genome sequence.</title>
        <authorList>
            <person name="Futagami T."/>
            <person name="Mori K."/>
            <person name="Kadooka C."/>
            <person name="Tanaka T."/>
        </authorList>
    </citation>
    <scope>NUCLEOTIDE SEQUENCE</scope>
    <source>
        <strain evidence="15">MK2</strain>
    </source>
</reference>
<comment type="subcellular location">
    <subcellularLocation>
        <location evidence="1">Secreted</location>
    </subcellularLocation>
</comment>
<keyword evidence="16" id="KW-1185">Reference proteome</keyword>
<feature type="chain" id="PRO_5031561094" description="Endo-polygalacturonase" evidence="14">
    <location>
        <begin position="31"/>
        <end position="504"/>
    </location>
</feature>
<dbReference type="GO" id="GO:0004650">
    <property type="term" value="F:polygalacturonase activity"/>
    <property type="evidence" value="ECO:0007669"/>
    <property type="project" value="InterPro"/>
</dbReference>
<proteinExistence type="inferred from homology"/>
<evidence type="ECO:0000256" key="10">
    <source>
        <dbReference type="ARBA" id="ARBA00023316"/>
    </source>
</evidence>
<keyword evidence="10" id="KW-0961">Cell wall biogenesis/degradation</keyword>
<evidence type="ECO:0000256" key="12">
    <source>
        <dbReference type="ARBA" id="ARBA00037278"/>
    </source>
</evidence>
<dbReference type="InterPro" id="IPR000743">
    <property type="entry name" value="Glyco_hydro_28"/>
</dbReference>
<evidence type="ECO:0000256" key="2">
    <source>
        <dbReference type="ARBA" id="ARBA00008834"/>
    </source>
</evidence>
<keyword evidence="4 14" id="KW-0732">Signal</keyword>
<evidence type="ECO:0000256" key="1">
    <source>
        <dbReference type="ARBA" id="ARBA00004613"/>
    </source>
</evidence>
<keyword evidence="6 13" id="KW-0378">Hydrolase</keyword>
<evidence type="ECO:0000256" key="8">
    <source>
        <dbReference type="ARBA" id="ARBA00023277"/>
    </source>
</evidence>
<name>A0A7R7XF62_9EURO</name>
<sequence>MLSPQKKLRGLAVSLLALLCTVNIPSPANAAHNRNQNSIQISQIPKEIPKSDSYQVKVRSQARDATGHWEPLDLFRANVHEVNATTGNTVSYNTSIGIFDFRGPIELAIEPSRGSFPSIDAVRVRPLSYGLRADVRGRVIYLSLTEPANLVVELNGDVFNVLHLFLDSSGNDSFAEEQLMENPSVIYYGAGYHELNDTVNVTSGQTVYLAPGSVIQGGFNFENTSDAAIIGRGVLYRSPSDAITIGYSQRIRVAGVTVLNPGHYSLMIGSSRDIAVSGLRSISAVQWGDGIDVFCSQDVVLEKLFMRNSDDCVAIYQHRWEYYGDSRNITLRDSSLWADVAHPVHLGLHGNPSAPEVMEGVTISNIDILDHREPQVDYQGCLAINCGDENLLKDIVFEDIRVEDFRLGMLLSFKVLYNQKYNLGPGRGVHNVTVRNLSYNGIGGNTPAIAGYEKDRSIQFVNFQGLDISGVHVWDGMQKPSWYSVADFVPMYIGSHVANLTWSD</sequence>
<keyword evidence="5" id="KW-0677">Repeat</keyword>
<gene>
    <name evidence="15" type="ORF">APUU_12372A</name>
</gene>
<dbReference type="KEGG" id="apuu:APUU_12372A"/>
<dbReference type="SUPFAM" id="SSF51126">
    <property type="entry name" value="Pectin lyase-like"/>
    <property type="match status" value="1"/>
</dbReference>
<dbReference type="AlphaFoldDB" id="A0A7R7XF62"/>
<reference evidence="15" key="1">
    <citation type="submission" date="2021-01" db="EMBL/GenBank/DDBJ databases">
        <authorList>
            <consortium name="Aspergillus puulaauensis MK2 genome sequencing consortium"/>
            <person name="Kazuki M."/>
            <person name="Futagami T."/>
        </authorList>
    </citation>
    <scope>NUCLEOTIDE SEQUENCE</scope>
    <source>
        <strain evidence="15">MK2</strain>
    </source>
</reference>
<comment type="similarity">
    <text evidence="2 13">Belongs to the glycosyl hydrolase 28 family.</text>
</comment>
<keyword evidence="8" id="KW-0119">Carbohydrate metabolism</keyword>
<evidence type="ECO:0000256" key="3">
    <source>
        <dbReference type="ARBA" id="ARBA00022525"/>
    </source>
</evidence>
<protein>
    <recommendedName>
        <fullName evidence="17">Endo-polygalacturonase</fullName>
    </recommendedName>
</protein>
<dbReference type="GO" id="GO:0005576">
    <property type="term" value="C:extracellular region"/>
    <property type="evidence" value="ECO:0007669"/>
    <property type="project" value="UniProtKB-SubCell"/>
</dbReference>
<dbReference type="GeneID" id="64969549"/>
<keyword evidence="3" id="KW-0964">Secreted</keyword>
<evidence type="ECO:0000313" key="15">
    <source>
        <dbReference type="EMBL" id="BCS19544.1"/>
    </source>
</evidence>
<evidence type="ECO:0000256" key="4">
    <source>
        <dbReference type="ARBA" id="ARBA00022729"/>
    </source>
</evidence>
<dbReference type="GO" id="GO:0000272">
    <property type="term" value="P:polysaccharide catabolic process"/>
    <property type="evidence" value="ECO:0007669"/>
    <property type="project" value="UniProtKB-KW"/>
</dbReference>
<dbReference type="InterPro" id="IPR012334">
    <property type="entry name" value="Pectin_lyas_fold"/>
</dbReference>
<dbReference type="OrthoDB" id="187139at2759"/>
<dbReference type="PANTHER" id="PTHR31736">
    <property type="match status" value="1"/>
</dbReference>
<comment type="function">
    <text evidence="12">Pectinolytic enzyme involved in the degradation of xylogalacturonan (xga), a galacturonan backbone heavily substituted with xylose, and which is one important component of the hairy regions of pectin. Activity requires a galacturonic acid backbone substituted with xylose.</text>
</comment>